<evidence type="ECO:0000256" key="1">
    <source>
        <dbReference type="ARBA" id="ARBA00022801"/>
    </source>
</evidence>
<dbReference type="InterPro" id="IPR003801">
    <property type="entry name" value="GTP_cyclohydrolase_FolE2/MptA"/>
</dbReference>
<dbReference type="EC" id="3.5.4.16" evidence="2"/>
<comment type="catalytic activity">
    <reaction evidence="2">
        <text>GTP + H2O = 7,8-dihydroneopterin 3'-triphosphate + formate + H(+)</text>
        <dbReference type="Rhea" id="RHEA:17473"/>
        <dbReference type="ChEBI" id="CHEBI:15377"/>
        <dbReference type="ChEBI" id="CHEBI:15378"/>
        <dbReference type="ChEBI" id="CHEBI:15740"/>
        <dbReference type="ChEBI" id="CHEBI:37565"/>
        <dbReference type="ChEBI" id="CHEBI:58462"/>
        <dbReference type="EC" id="3.5.4.16"/>
    </reaction>
</comment>
<dbReference type="Pfam" id="PF02649">
    <property type="entry name" value="GCHY-1"/>
    <property type="match status" value="1"/>
</dbReference>
<comment type="pathway">
    <text evidence="2">Cofactor biosynthesis; 7,8-dihydroneopterin triphosphate biosynthesis; 7,8-dihydroneopterin triphosphate from GTP: step 1/1.</text>
</comment>
<comment type="function">
    <text evidence="2">Converts GTP to 7,8-dihydroneopterin triphosphate.</text>
</comment>
<comment type="similarity">
    <text evidence="2">Belongs to the GTP cyclohydrolase IV family.</text>
</comment>
<evidence type="ECO:0000313" key="4">
    <source>
        <dbReference type="Proteomes" id="UP000309174"/>
    </source>
</evidence>
<dbReference type="NCBIfam" id="NF010200">
    <property type="entry name" value="PRK13674.1-1"/>
    <property type="match status" value="1"/>
</dbReference>
<sequence>MHLGLHLPGGQVTLEDVQASADSRGIPLDEVGIEGLRYPILVADCQGAKRETVATVAMSVSLEPEAKGAHLSRFIEVLHGSRDQLSPQNVTRIADELRQRMGSSSARVGMSFPYFLEREAPVTRARAYVEYTCAVTASSEARGSSMVLSVEVPVTSVCPCSKAISDRGAHNQRGHITIDVRPVQHPTDLWFDELIDVAEAAASSPVYALLKRPDERYVTMAGYDNPVFVEDMVRTVAQSLDGWDRIRSYRVRAINDESIHNHAAFAAVSWRSPAGKAAG</sequence>
<evidence type="ECO:0000313" key="3">
    <source>
        <dbReference type="EMBL" id="TMQ95297.1"/>
    </source>
</evidence>
<dbReference type="AlphaFoldDB" id="A0A5C4J8R5"/>
<proteinExistence type="inferred from homology"/>
<dbReference type="InterPro" id="IPR022838">
    <property type="entry name" value="GTP_cyclohydrolase_FolE2"/>
</dbReference>
<organism evidence="3 4">
    <name type="scientific">Actinomadura soli</name>
    <dbReference type="NCBI Taxonomy" id="2508997"/>
    <lineage>
        <taxon>Bacteria</taxon>
        <taxon>Bacillati</taxon>
        <taxon>Actinomycetota</taxon>
        <taxon>Actinomycetes</taxon>
        <taxon>Streptosporangiales</taxon>
        <taxon>Thermomonosporaceae</taxon>
        <taxon>Actinomadura</taxon>
    </lineage>
</organism>
<dbReference type="OrthoDB" id="9774824at2"/>
<dbReference type="Gene3D" id="3.10.270.10">
    <property type="entry name" value="Urate Oxidase"/>
    <property type="match status" value="1"/>
</dbReference>
<dbReference type="GO" id="GO:0046654">
    <property type="term" value="P:tetrahydrofolate biosynthetic process"/>
    <property type="evidence" value="ECO:0007669"/>
    <property type="project" value="UniProtKB-UniRule"/>
</dbReference>
<dbReference type="RefSeq" id="WP_138647163.1">
    <property type="nucleotide sequence ID" value="NZ_VCKW01000120.1"/>
</dbReference>
<keyword evidence="1 2" id="KW-0378">Hydrolase</keyword>
<dbReference type="Proteomes" id="UP000309174">
    <property type="component" value="Unassembled WGS sequence"/>
</dbReference>
<comment type="caution">
    <text evidence="3">The sequence shown here is derived from an EMBL/GenBank/DDBJ whole genome shotgun (WGS) entry which is preliminary data.</text>
</comment>
<dbReference type="GO" id="GO:0003934">
    <property type="term" value="F:GTP cyclohydrolase I activity"/>
    <property type="evidence" value="ECO:0007669"/>
    <property type="project" value="UniProtKB-UniRule"/>
</dbReference>
<feature type="site" description="May be catalytically important" evidence="2">
    <location>
        <position position="158"/>
    </location>
</feature>
<keyword evidence="4" id="KW-1185">Reference proteome</keyword>
<reference evidence="3 4" key="1">
    <citation type="submission" date="2019-05" db="EMBL/GenBank/DDBJ databases">
        <title>Draft genome sequence of Actinomadura sp. 14C53.</title>
        <authorList>
            <person name="Saricaoglu S."/>
            <person name="Isik K."/>
        </authorList>
    </citation>
    <scope>NUCLEOTIDE SEQUENCE [LARGE SCALE GENOMIC DNA]</scope>
    <source>
        <strain evidence="3 4">14C53</strain>
    </source>
</reference>
<dbReference type="PANTHER" id="PTHR36445">
    <property type="entry name" value="GTP CYCLOHYDROLASE MPTA"/>
    <property type="match status" value="1"/>
</dbReference>
<accession>A0A5C4J8R5</accession>
<protein>
    <recommendedName>
        <fullName evidence="2">GTP cyclohydrolase FolE2</fullName>
        <ecNumber evidence="2">3.5.4.16</ecNumber>
    </recommendedName>
</protein>
<dbReference type="PANTHER" id="PTHR36445:SF1">
    <property type="entry name" value="GTP CYCLOHYDROLASE MPTA"/>
    <property type="match status" value="1"/>
</dbReference>
<evidence type="ECO:0000256" key="2">
    <source>
        <dbReference type="HAMAP-Rule" id="MF_01527"/>
    </source>
</evidence>
<dbReference type="EMBL" id="VCKW01000120">
    <property type="protein sequence ID" value="TMQ95297.1"/>
    <property type="molecule type" value="Genomic_DNA"/>
</dbReference>
<dbReference type="UniPathway" id="UPA00848">
    <property type="reaction ID" value="UER00151"/>
</dbReference>
<dbReference type="HAMAP" id="MF_01527_B">
    <property type="entry name" value="GTP_cyclohydrol_B"/>
    <property type="match status" value="1"/>
</dbReference>
<gene>
    <name evidence="2" type="primary">folE2</name>
    <name evidence="3" type="ORF">ETD83_22690</name>
</gene>
<name>A0A5C4J8R5_9ACTN</name>